<dbReference type="RefSeq" id="WP_063838584.1">
    <property type="nucleotide sequence ID" value="NZ_JXSX01000001.1"/>
</dbReference>
<gene>
    <name evidence="1" type="ORF">TK50_16375</name>
</gene>
<reference evidence="1 2" key="1">
    <citation type="submission" date="2015-01" db="EMBL/GenBank/DDBJ databases">
        <title>Sequencing and annotation of Micromonospora carbonacea strain JXNU-1 genome.</title>
        <authorList>
            <person name="Long Z."/>
            <person name="Huang Y."/>
            <person name="Jiang Y."/>
        </authorList>
    </citation>
    <scope>NUCLEOTIDE SEQUENCE [LARGE SCALE GENOMIC DNA]</scope>
    <source>
        <strain evidence="1 2">JXNU-1</strain>
    </source>
</reference>
<dbReference type="AlphaFoldDB" id="A0A0D0XB26"/>
<organism evidence="1 2">
    <name type="scientific">Micromonospora haikouensis</name>
    <dbReference type="NCBI Taxonomy" id="686309"/>
    <lineage>
        <taxon>Bacteria</taxon>
        <taxon>Bacillati</taxon>
        <taxon>Actinomycetota</taxon>
        <taxon>Actinomycetes</taxon>
        <taxon>Micromonosporales</taxon>
        <taxon>Micromonosporaceae</taxon>
        <taxon>Micromonospora</taxon>
    </lineage>
</organism>
<name>A0A0D0XB26_9ACTN</name>
<dbReference type="GeneID" id="301305664"/>
<comment type="caution">
    <text evidence="1">The sequence shown here is derived from an EMBL/GenBank/DDBJ whole genome shotgun (WGS) entry which is preliminary data.</text>
</comment>
<accession>A0A0D0XB26</accession>
<dbReference type="NCBIfam" id="NF040565">
    <property type="entry name" value="SCO2521_fam"/>
    <property type="match status" value="1"/>
</dbReference>
<keyword evidence="2" id="KW-1185">Reference proteome</keyword>
<dbReference type="Proteomes" id="UP000032254">
    <property type="component" value="Unassembled WGS sequence"/>
</dbReference>
<proteinExistence type="predicted"/>
<dbReference type="InterPro" id="IPR049749">
    <property type="entry name" value="SCO2521-like"/>
</dbReference>
<protein>
    <submittedName>
        <fullName evidence="1">Uncharacterized protein</fullName>
    </submittedName>
</protein>
<dbReference type="PATRIC" id="fig|47853.6.peg.3458"/>
<dbReference type="EMBL" id="JXSX01000001">
    <property type="protein sequence ID" value="KIR66580.1"/>
    <property type="molecule type" value="Genomic_DNA"/>
</dbReference>
<evidence type="ECO:0000313" key="2">
    <source>
        <dbReference type="Proteomes" id="UP000032254"/>
    </source>
</evidence>
<evidence type="ECO:0000313" key="1">
    <source>
        <dbReference type="EMBL" id="KIR66580.1"/>
    </source>
</evidence>
<sequence>MDTTGPGAPLLIGEVHTGLLQHSTALPASSVARVLRLRPGERVGTMDRPIRYAVSPSLLTGVDCRFGGASGSTRVVGAVSSRSTVTGGHVVQASSFARIAPGGRGRRAVWSHYLARPGVLEPLGGRLADRADEDFLASEQPGGGLDLGAINTRLMDVVQSAGLDRRAPFRVPRTRLRWTARHTTIAHIDFGVEEGHLRSLRLGLVPADGDPWDEVRSFCEDVALHDWLLTGLLHLIDKAVGVDGADAVRRLRPVVDHLLHLWMPAARPDRTTAPLWASLDRQVGFSRQWDSCATWVRDRVGLASLHRPGGPR</sequence>
<dbReference type="OrthoDB" id="3210171at2"/>